<dbReference type="AlphaFoldDB" id="A0A6A3HTD9"/>
<evidence type="ECO:0000313" key="2">
    <source>
        <dbReference type="EMBL" id="KAE8972911.1"/>
    </source>
</evidence>
<feature type="region of interest" description="Disordered" evidence="1">
    <location>
        <begin position="97"/>
        <end position="131"/>
    </location>
</feature>
<evidence type="ECO:0000313" key="3">
    <source>
        <dbReference type="EMBL" id="KAE9286764.1"/>
    </source>
</evidence>
<accession>A0A6A3HTD9</accession>
<keyword evidence="5" id="KW-1185">Reference proteome</keyword>
<evidence type="ECO:0000313" key="5">
    <source>
        <dbReference type="Proteomes" id="UP000434957"/>
    </source>
</evidence>
<dbReference type="EMBL" id="QXFV01003923">
    <property type="protein sequence ID" value="KAE8972911.1"/>
    <property type="molecule type" value="Genomic_DNA"/>
</dbReference>
<gene>
    <name evidence="2" type="ORF">PR001_g26461</name>
    <name evidence="3" type="ORF">PR003_g26229</name>
</gene>
<dbReference type="Proteomes" id="UP000429607">
    <property type="component" value="Unassembled WGS sequence"/>
</dbReference>
<evidence type="ECO:0000313" key="4">
    <source>
        <dbReference type="Proteomes" id="UP000429607"/>
    </source>
</evidence>
<name>A0A6A3HTD9_9STRA</name>
<reference evidence="2 4" key="1">
    <citation type="submission" date="2018-09" db="EMBL/GenBank/DDBJ databases">
        <title>Genomic investigation of the strawberry pathogen Phytophthora fragariae indicates pathogenicity is determined by transcriptional variation in three key races.</title>
        <authorList>
            <person name="Adams T.M."/>
            <person name="Armitage A.D."/>
            <person name="Sobczyk M.K."/>
            <person name="Bates H.J."/>
            <person name="Dunwell J.M."/>
            <person name="Nellist C.F."/>
            <person name="Harrison R.J."/>
        </authorList>
    </citation>
    <scope>NUCLEOTIDE SEQUENCE [LARGE SCALE GENOMIC DNA]</scope>
    <source>
        <strain evidence="2 4">SCRP249</strain>
        <strain evidence="3 5">SCRP333</strain>
    </source>
</reference>
<sequence>MMASETAALYERILALVPKDELVISYNEVVREEMSSVNRAMNDVSAVFAKLAEVRDAVTKLSNGSSGGRSESLLEVMDSTMELQSNLNRKLKSVLAEMDEGQTRKKTRIKTDESVGSGSGENPSSMQPPNQIGNILFRLDAETDRDRKSSINAADFSQKNCEEMVFKLTRLSAQERNSQIPAVLPALMKVMLKISLPRAIVTMKYLILWVHLGSDADHLLKAYRSFFEAVSPWINQLPNTKRALGLRRLYETLVVLVERQNLLASKETKGHVHLSYGHCALLLDAMMPEERRKYMPRLLSALKEEMAKEVSSDEQAFEISKTLKLVGAWARNDPRDLELLQLYGQIVEAAKSYAGSISSFMIRADLCGVTRKIEGTFHDLFKTTVQERTANALEWARQLNEENVSAEDVDEGIMMLDEVVHHKERGWKPTQSEAVLECCKLLREHAQLLEAGAIRGQRLAVIGKWRIYQTKDEDTTEIKESNK</sequence>
<organism evidence="2 4">
    <name type="scientific">Phytophthora rubi</name>
    <dbReference type="NCBI Taxonomy" id="129364"/>
    <lineage>
        <taxon>Eukaryota</taxon>
        <taxon>Sar</taxon>
        <taxon>Stramenopiles</taxon>
        <taxon>Oomycota</taxon>
        <taxon>Peronosporomycetes</taxon>
        <taxon>Peronosporales</taxon>
        <taxon>Peronosporaceae</taxon>
        <taxon>Phytophthora</taxon>
    </lineage>
</organism>
<feature type="compositionally biased region" description="Polar residues" evidence="1">
    <location>
        <begin position="114"/>
        <end position="131"/>
    </location>
</feature>
<dbReference type="EMBL" id="QXFT01003344">
    <property type="protein sequence ID" value="KAE9286764.1"/>
    <property type="molecule type" value="Genomic_DNA"/>
</dbReference>
<protein>
    <submittedName>
        <fullName evidence="2">Uncharacterized protein</fullName>
    </submittedName>
</protein>
<proteinExistence type="predicted"/>
<dbReference type="Proteomes" id="UP000434957">
    <property type="component" value="Unassembled WGS sequence"/>
</dbReference>
<evidence type="ECO:0000256" key="1">
    <source>
        <dbReference type="SAM" id="MobiDB-lite"/>
    </source>
</evidence>
<comment type="caution">
    <text evidence="2">The sequence shown here is derived from an EMBL/GenBank/DDBJ whole genome shotgun (WGS) entry which is preliminary data.</text>
</comment>